<feature type="compositionally biased region" description="Low complexity" evidence="1">
    <location>
        <begin position="932"/>
        <end position="944"/>
    </location>
</feature>
<feature type="compositionally biased region" description="Low complexity" evidence="1">
    <location>
        <begin position="70"/>
        <end position="82"/>
    </location>
</feature>
<feature type="compositionally biased region" description="Polar residues" evidence="1">
    <location>
        <begin position="256"/>
        <end position="288"/>
    </location>
</feature>
<reference evidence="3 4" key="1">
    <citation type="submission" date="2025-05" db="UniProtKB">
        <authorList>
            <consortium name="RefSeq"/>
        </authorList>
    </citation>
    <scope>IDENTIFICATION</scope>
    <source>
        <tissue evidence="3 4">Thorax and Abdomen</tissue>
    </source>
</reference>
<keyword evidence="2" id="KW-1185">Reference proteome</keyword>
<feature type="compositionally biased region" description="Polar residues" evidence="1">
    <location>
        <begin position="108"/>
        <end position="118"/>
    </location>
</feature>
<feature type="compositionally biased region" description="Basic and acidic residues" evidence="1">
    <location>
        <begin position="1010"/>
        <end position="1035"/>
    </location>
</feature>
<feature type="region of interest" description="Disordered" evidence="1">
    <location>
        <begin position="734"/>
        <end position="812"/>
    </location>
</feature>
<feature type="region of interest" description="Disordered" evidence="1">
    <location>
        <begin position="532"/>
        <end position="581"/>
    </location>
</feature>
<feature type="region of interest" description="Disordered" evidence="1">
    <location>
        <begin position="407"/>
        <end position="457"/>
    </location>
</feature>
<feature type="region of interest" description="Disordered" evidence="1">
    <location>
        <begin position="932"/>
        <end position="959"/>
    </location>
</feature>
<feature type="compositionally biased region" description="Basic and acidic residues" evidence="1">
    <location>
        <begin position="422"/>
        <end position="437"/>
    </location>
</feature>
<dbReference type="Proteomes" id="UP000829291">
    <property type="component" value="Chromosome 1"/>
</dbReference>
<feature type="compositionally biased region" description="Gly residues" evidence="1">
    <location>
        <begin position="324"/>
        <end position="339"/>
    </location>
</feature>
<dbReference type="GeneID" id="107220946"/>
<evidence type="ECO:0000313" key="4">
    <source>
        <dbReference type="RefSeq" id="XP_046601655.1"/>
    </source>
</evidence>
<feature type="compositionally biased region" description="Polar residues" evidence="1">
    <location>
        <begin position="1057"/>
        <end position="1077"/>
    </location>
</feature>
<protein>
    <submittedName>
        <fullName evidence="3 4">Uncharacterized protein LOC107220946 isoform X1</fullName>
    </submittedName>
</protein>
<evidence type="ECO:0000313" key="2">
    <source>
        <dbReference type="Proteomes" id="UP000829291"/>
    </source>
</evidence>
<feature type="compositionally biased region" description="Polar residues" evidence="1">
    <location>
        <begin position="539"/>
        <end position="550"/>
    </location>
</feature>
<feature type="region of interest" description="Disordered" evidence="1">
    <location>
        <begin position="256"/>
        <end position="344"/>
    </location>
</feature>
<feature type="compositionally biased region" description="Basic and acidic residues" evidence="1">
    <location>
        <begin position="25"/>
        <end position="38"/>
    </location>
</feature>
<feature type="compositionally biased region" description="Low complexity" evidence="1">
    <location>
        <begin position="764"/>
        <end position="776"/>
    </location>
</feature>
<proteinExistence type="predicted"/>
<feature type="region of interest" description="Disordered" evidence="1">
    <location>
        <begin position="197"/>
        <end position="229"/>
    </location>
</feature>
<feature type="compositionally biased region" description="Low complexity" evidence="1">
    <location>
        <begin position="739"/>
        <end position="755"/>
    </location>
</feature>
<name>A0ABM3GN12_NEOLC</name>
<accession>A0ABM3GN12</accession>
<organism evidence="2 4">
    <name type="scientific">Neodiprion lecontei</name>
    <name type="common">Redheaded pine sawfly</name>
    <dbReference type="NCBI Taxonomy" id="441921"/>
    <lineage>
        <taxon>Eukaryota</taxon>
        <taxon>Metazoa</taxon>
        <taxon>Ecdysozoa</taxon>
        <taxon>Arthropoda</taxon>
        <taxon>Hexapoda</taxon>
        <taxon>Insecta</taxon>
        <taxon>Pterygota</taxon>
        <taxon>Neoptera</taxon>
        <taxon>Endopterygota</taxon>
        <taxon>Hymenoptera</taxon>
        <taxon>Tenthredinoidea</taxon>
        <taxon>Diprionidae</taxon>
        <taxon>Diprioninae</taxon>
        <taxon>Neodiprion</taxon>
    </lineage>
</organism>
<gene>
    <name evidence="3 4" type="primary">LOC107220946</name>
</gene>
<feature type="compositionally biased region" description="Basic and acidic residues" evidence="1">
    <location>
        <begin position="90"/>
        <end position="107"/>
    </location>
</feature>
<dbReference type="RefSeq" id="XP_046601651.1">
    <property type="nucleotide sequence ID" value="XM_046745695.1"/>
</dbReference>
<dbReference type="RefSeq" id="XP_046601655.1">
    <property type="nucleotide sequence ID" value="XM_046745699.1"/>
</dbReference>
<evidence type="ECO:0000256" key="1">
    <source>
        <dbReference type="SAM" id="MobiDB-lite"/>
    </source>
</evidence>
<feature type="compositionally biased region" description="Low complexity" evidence="1">
    <location>
        <begin position="438"/>
        <end position="447"/>
    </location>
</feature>
<feature type="compositionally biased region" description="Polar residues" evidence="1">
    <location>
        <begin position="572"/>
        <end position="581"/>
    </location>
</feature>
<evidence type="ECO:0000313" key="3">
    <source>
        <dbReference type="RefSeq" id="XP_046601651.1"/>
    </source>
</evidence>
<feature type="compositionally biased region" description="Basic and acidic residues" evidence="1">
    <location>
        <begin position="1046"/>
        <end position="1056"/>
    </location>
</feature>
<feature type="region of interest" description="Disordered" evidence="1">
    <location>
        <begin position="1"/>
        <end position="144"/>
    </location>
</feature>
<feature type="region of interest" description="Disordered" evidence="1">
    <location>
        <begin position="1001"/>
        <end position="1106"/>
    </location>
</feature>
<sequence>MGQCVSRKAGTVIAASSNGSPSYRIMDKPNKNKGDNRSAAKRGTPYTRGTAMSFGFRRRPTSGIPMPVTGSFSSEVGGSLSSHGRRSKSAGHESDRSVRRNDEESNYRGHNNASSGRSTPRLAPPKKEATGTSVRTNRFGFRQPQPLRYTDKVGDVCASHNGSHYNNHEKTTGADSNFHGKLQTNRRVYTTTNNAPVVSKLRPSPVGSPYNHNNNTLGGGNEAQRSSYGQEPISKYTLHTSHLPQPQFAVRMNNDSNSKTAKTAANQSRKISTVSKCTSSSKEGSGTEDSGIGSQFGCLGDESGGQARTVDYLDNSGGSPTIGRRGGSGGGGGGGGGGQHVRPRNLRMVVNGKSFDVRDVHDDSTVTEISVITLPKLFANVNLNTGLVRERTSHYQRVINKDNRYNDSVSITSSEGYDEGLGEEKGYKDRSRYEKVPSVKSDFSPPSSDDPEYGHGEAMADEYSFSSSEECRANYNNAEMKKAMIIAASSQGKIAQNQVPKTNLRSVLLTIEDPAFAAAAATATTMIDDETSPVDSLFDSPTASITQSDGKVSRKENVMEKSGNTIDDDSPGTPTNASNSLSLSEGREFFDDEIADQPGLTFDETVRVGHELQQTGIVNNQVNENSYTLVESHPKTAARVHGKSVESSPMHGRRISRAGSVDTLSPCESIASDDLMLDYERSDASSYEESTHRLDSNTALHEMDDATILSELEAQGEEVMREWSCLLGAHHSIQQTHSNSNNNNLNANNNNNHNNTTESGIGSGRTSRLLRSRSGTDSPRSLDSVRSRQVSSPLRPPRNIQSPSLDSGDEGSLKLERGTYQYMFQDIVSIKTMLLKLKRVLQESEENGLTRAETLNPFDNTMKNGLFYNLNENGTTEASTSPGSDASSVADELADLRRQVVFLQGQLEDRDRTVHLLQVQMTKYQGINGVDSQCSASSSCNSNDISKETSNAATQTDKVRPVSAGPLLLQSLPQDGNAGPLVSHVGWSDLWNQPHPPAPTVLNGFRTLRKPSDHSPRLLRSRQDSARNDHLDKPIAESSPIKKLQKSKELGQKRSLDVNSTAAVAQTKPETTSTKSSIPMPRRLTTQTLIPRAARAVSATGRSHNP</sequence>